<evidence type="ECO:0000313" key="1">
    <source>
        <dbReference type="EMBL" id="KAF5921188.1"/>
    </source>
</evidence>
<organism evidence="1 2">
    <name type="scientific">Diceros bicornis minor</name>
    <name type="common">South-central black rhinoceros</name>
    <dbReference type="NCBI Taxonomy" id="77932"/>
    <lineage>
        <taxon>Eukaryota</taxon>
        <taxon>Metazoa</taxon>
        <taxon>Chordata</taxon>
        <taxon>Craniata</taxon>
        <taxon>Vertebrata</taxon>
        <taxon>Euteleostomi</taxon>
        <taxon>Mammalia</taxon>
        <taxon>Eutheria</taxon>
        <taxon>Laurasiatheria</taxon>
        <taxon>Perissodactyla</taxon>
        <taxon>Rhinocerotidae</taxon>
        <taxon>Diceros</taxon>
    </lineage>
</organism>
<sequence>MLQQEGRRLTVTTRSQLRLETRPGASLAACRALSHTLYPVDKQFEKELPGLSTQEVKVHQRVYKGIFPQMQDQVWSLLLDTEKLKAENEGKYEGSESGLSGPWGSALLLGSFSVRVMEPELQTGLQPRAALPSQGPELEDGQNKRAGEARKVKIVNQPHLTCPAVGLRKVSSSRGRAALPASRSPLRWAGALGTASPGHKLRAQVGAVVLDRALRRGGEERLGWPGRCLERVGVWSSEEPTD</sequence>
<evidence type="ECO:0000313" key="2">
    <source>
        <dbReference type="Proteomes" id="UP000551758"/>
    </source>
</evidence>
<proteinExistence type="predicted"/>
<dbReference type="EMBL" id="JACDTQ010001719">
    <property type="protein sequence ID" value="KAF5921188.1"/>
    <property type="molecule type" value="Genomic_DNA"/>
</dbReference>
<protein>
    <submittedName>
        <fullName evidence="1">Uncharacterized protein</fullName>
    </submittedName>
</protein>
<reference evidence="1 2" key="1">
    <citation type="journal article" date="2020" name="Mol. Biol. Evol.">
        <title>Interspecific Gene Flow and the Evolution of Specialization in Black and White Rhinoceros.</title>
        <authorList>
            <person name="Moodley Y."/>
            <person name="Westbury M.V."/>
            <person name="Russo I.M."/>
            <person name="Gopalakrishnan S."/>
            <person name="Rakotoarivelo A."/>
            <person name="Olsen R.A."/>
            <person name="Prost S."/>
            <person name="Tunstall T."/>
            <person name="Ryder O.A."/>
            <person name="Dalen L."/>
            <person name="Bruford M.W."/>
        </authorList>
    </citation>
    <scope>NUCLEOTIDE SEQUENCE [LARGE SCALE GENOMIC DNA]</scope>
    <source>
        <strain evidence="1">SBR-YM</strain>
        <tissue evidence="1">Skin</tissue>
    </source>
</reference>
<name>A0A7J7EZW6_DICBM</name>
<accession>A0A7J7EZW6</accession>
<gene>
    <name evidence="1" type="ORF">HPG69_018588</name>
</gene>
<dbReference type="Proteomes" id="UP000551758">
    <property type="component" value="Unassembled WGS sequence"/>
</dbReference>
<comment type="caution">
    <text evidence="1">The sequence shown here is derived from an EMBL/GenBank/DDBJ whole genome shotgun (WGS) entry which is preliminary data.</text>
</comment>
<keyword evidence="2" id="KW-1185">Reference proteome</keyword>
<dbReference type="AlphaFoldDB" id="A0A7J7EZW6"/>